<dbReference type="GO" id="GO:0016887">
    <property type="term" value="F:ATP hydrolysis activity"/>
    <property type="evidence" value="ECO:0007669"/>
    <property type="project" value="InterPro"/>
</dbReference>
<dbReference type="Proteomes" id="UP000319438">
    <property type="component" value="Segment"/>
</dbReference>
<dbReference type="Gene3D" id="3.40.50.300">
    <property type="entry name" value="P-loop containing nucleotide triphosphate hydrolases"/>
    <property type="match status" value="2"/>
</dbReference>
<keyword evidence="1" id="KW-0175">Coiled coil</keyword>
<feature type="coiled-coil region" evidence="1">
    <location>
        <begin position="210"/>
        <end position="332"/>
    </location>
</feature>
<dbReference type="Pfam" id="PF13555">
    <property type="entry name" value="AAA_29"/>
    <property type="match status" value="1"/>
</dbReference>
<evidence type="ECO:0000256" key="1">
    <source>
        <dbReference type="SAM" id="Coils"/>
    </source>
</evidence>
<dbReference type="SUPFAM" id="SSF52540">
    <property type="entry name" value="P-loop containing nucleoside triphosphate hydrolases"/>
    <property type="match status" value="1"/>
</dbReference>
<proteinExistence type="predicted"/>
<evidence type="ECO:0000313" key="2">
    <source>
        <dbReference type="EMBL" id="ALH06817.1"/>
    </source>
</evidence>
<dbReference type="PANTHER" id="PTHR32114:SF2">
    <property type="entry name" value="ABC TRANSPORTER ABCH.3"/>
    <property type="match status" value="1"/>
</dbReference>
<feature type="coiled-coil region" evidence="1">
    <location>
        <begin position="140"/>
        <end position="167"/>
    </location>
</feature>
<feature type="coiled-coil region" evidence="1">
    <location>
        <begin position="516"/>
        <end position="626"/>
    </location>
</feature>
<protein>
    <submittedName>
        <fullName evidence="2">Putative ATPase</fullName>
    </submittedName>
</protein>
<organism evidence="2 3">
    <name type="scientific">Port-miou virus</name>
    <dbReference type="NCBI Taxonomy" id="1733873"/>
    <lineage>
        <taxon>Viruses</taxon>
        <taxon>Varidnaviria</taxon>
        <taxon>Bamfordvirae</taxon>
        <taxon>Nucleocytoviricota</taxon>
        <taxon>Megaviricetes</taxon>
        <taxon>Pimascovirales</taxon>
        <taxon>Pimascovirales incertae sedis</taxon>
        <taxon>Marseilleviridae</taxon>
        <taxon>Losannavirus</taxon>
        <taxon>Losannavirus lausannense</taxon>
        <taxon>Lausannevirus</taxon>
    </lineage>
</organism>
<accession>A0A0N9PW49</accession>
<sequence>MELQLQNFRCFKNKEVALPEKGLVLLSAPSGSGKSTILNALLWALYGEIKKPQSFGSRSCSVSVSLSEHYNISVRRQAGPGRLVVLDHKNKDQEYEGEAAQEIINKRVGTPKEFLASSYVIQNLDSSVLTLTPGEQLAFVENLSLDKEAIERERQNLKKHISSLDVQRVELNTKTNYAQKILEGISELKEPACPFSDVGDEDVQQQSHVVSLVKRQLQSCTEQLMETKEKVQNVRMSLERLEGEKKNLVVSDKVEKSHIRDLEKKRDAAKAFETLAARAEERKKYEDFLDERKQILLPQEELEKLVERKQVLKRAKKNYEAFLSKRKAVEAKLKSVSQEIRKDFPTKCETSITSLSRHLNKKIKLLDDEISLASSELEKLSETKAKVELSKSILECPCCGESLVLVSGILQKSGQTKSDIELKDVLEEIERKKKILLGSKKSLEKAKSFVSKLSDCVITESFPEFTKEEELVELSKKIKENKQEPLPKWVIELEKKTKPLTAEEKENLERGCSVSLKEAQRELDRAKDRFKEQTLVLQKLADVESRITKLSKSLPKNFEEEVKNMEEEREKLEAEFSAAEEKLDSLREMRSCSVEWKAFNEMKVRRDQLLEEIRTFSEELLRVEKKSREALLLKEKSRMASFLAVEKTVNAINYTAKTHLAKLFPDDPISIVLKTSKETKKGKKIQMSTSILYKGHDYDSFWSLSGGERQKACLSFILAINEVVGARFLLLDEALAQLHREVNTDILEYLRDEIASNRLVVVVSHEANRGIFHKVIEI</sequence>
<dbReference type="PANTHER" id="PTHR32114">
    <property type="entry name" value="ABC TRANSPORTER ABCH.3"/>
    <property type="match status" value="1"/>
</dbReference>
<dbReference type="InterPro" id="IPR027417">
    <property type="entry name" value="P-loop_NTPase"/>
</dbReference>
<dbReference type="EMBL" id="KT428292">
    <property type="protein sequence ID" value="ALH06817.1"/>
    <property type="molecule type" value="Genomic_DNA"/>
</dbReference>
<gene>
    <name evidence="2" type="ORF">PMV_119</name>
</gene>
<reference evidence="2" key="1">
    <citation type="journal article" date="2015" name="Genome Announc.">
        <title>Complete Genome Sequence of a New Member of the Marseilleviridae Recovered from the Brackish Submarine Spring in the Cassis Port-Miou Calanque, France.</title>
        <authorList>
            <person name="Doutre G."/>
            <person name="Arfib B."/>
            <person name="Rochette P."/>
            <person name="Claverie J.M."/>
            <person name="Bonin P."/>
            <person name="Abergel C."/>
        </authorList>
    </citation>
    <scope>NUCLEOTIDE SEQUENCE [LARGE SCALE GENOMIC DNA]</scope>
    <source>
        <strain evidence="2">1</strain>
    </source>
</reference>
<name>A0A0N9PW49_9VIRU</name>
<dbReference type="GO" id="GO:0006302">
    <property type="term" value="P:double-strand break repair"/>
    <property type="evidence" value="ECO:0007669"/>
    <property type="project" value="InterPro"/>
</dbReference>
<evidence type="ECO:0000313" key="3">
    <source>
        <dbReference type="Proteomes" id="UP000319438"/>
    </source>
</evidence>
<dbReference type="CDD" id="cd00267">
    <property type="entry name" value="ABC_ATPase"/>
    <property type="match status" value="1"/>
</dbReference>